<evidence type="ECO:0008006" key="3">
    <source>
        <dbReference type="Google" id="ProtNLM"/>
    </source>
</evidence>
<dbReference type="NCBIfam" id="TIGR02292">
    <property type="entry name" value="ygfB_yecA"/>
    <property type="match status" value="1"/>
</dbReference>
<dbReference type="RefSeq" id="WP_090191575.1">
    <property type="nucleotide sequence ID" value="NZ_FOTF01000030.1"/>
</dbReference>
<dbReference type="Pfam" id="PF02810">
    <property type="entry name" value="SEC-C"/>
    <property type="match status" value="1"/>
</dbReference>
<dbReference type="Proteomes" id="UP000199550">
    <property type="component" value="Unassembled WGS sequence"/>
</dbReference>
<evidence type="ECO:0000313" key="1">
    <source>
        <dbReference type="EMBL" id="SFL58888.1"/>
    </source>
</evidence>
<name>A0A1I4IWZ3_9RHOB</name>
<keyword evidence="2" id="KW-1185">Reference proteome</keyword>
<dbReference type="InterPro" id="IPR004027">
    <property type="entry name" value="SEC_C_motif"/>
</dbReference>
<dbReference type="OrthoDB" id="1551443at2"/>
<protein>
    <recommendedName>
        <fullName evidence="3">YecA family protein</fullName>
    </recommendedName>
</protein>
<evidence type="ECO:0000313" key="2">
    <source>
        <dbReference type="Proteomes" id="UP000199550"/>
    </source>
</evidence>
<dbReference type="PANTHER" id="PTHR33747">
    <property type="entry name" value="UPF0225 PROTEIN SCO1677"/>
    <property type="match status" value="1"/>
</dbReference>
<gene>
    <name evidence="1" type="ORF">SAMN04488004_13024</name>
</gene>
<reference evidence="1 2" key="1">
    <citation type="submission" date="2016-10" db="EMBL/GenBank/DDBJ databases">
        <authorList>
            <person name="de Groot N.N."/>
        </authorList>
    </citation>
    <scope>NUCLEOTIDE SEQUENCE [LARGE SCALE GENOMIC DNA]</scope>
    <source>
        <strain evidence="1 2">DSM 16199</strain>
    </source>
</reference>
<dbReference type="SUPFAM" id="SSF101327">
    <property type="entry name" value="YgfB-like"/>
    <property type="match status" value="1"/>
</dbReference>
<dbReference type="STRING" id="195913.SAMN04488004_13024"/>
<organism evidence="1 2">
    <name type="scientific">Loktanella salsilacus</name>
    <dbReference type="NCBI Taxonomy" id="195913"/>
    <lineage>
        <taxon>Bacteria</taxon>
        <taxon>Pseudomonadati</taxon>
        <taxon>Pseudomonadota</taxon>
        <taxon>Alphaproteobacteria</taxon>
        <taxon>Rhodobacterales</taxon>
        <taxon>Roseobacteraceae</taxon>
        <taxon>Loktanella</taxon>
    </lineage>
</organism>
<dbReference type="InterPro" id="IPR036255">
    <property type="entry name" value="YgfB-like_sf"/>
</dbReference>
<accession>A0A1I4IWZ3</accession>
<sequence length="226" mass="24771">MLTDDELDQLDALLLAIPTDRDGMLLSEFDGFCAGLIVSPDMIMPSEWLPLVWGAGDAPFDELSDVRSATNLIMHHYNDVARMLTPPRSDYAPLYDEDTVSNEILWEPWVWGFEQAMRLRPEAWEKIVVSGDAEASASVNMMLALHNIAEGRSELPQASVDALTEKATDLIPDLVMALNNWAKGRSLSSGMSANANQMPAAGKKVGRNDPCSCGSGRKYKRCCGAH</sequence>
<proteinExistence type="predicted"/>
<dbReference type="Gene3D" id="3.10.450.50">
    <property type="match status" value="1"/>
</dbReference>
<dbReference type="AlphaFoldDB" id="A0A1I4IWZ3"/>
<dbReference type="EMBL" id="FOTF01000030">
    <property type="protein sequence ID" value="SFL58888.1"/>
    <property type="molecule type" value="Genomic_DNA"/>
</dbReference>
<dbReference type="SUPFAM" id="SSF103642">
    <property type="entry name" value="Sec-C motif"/>
    <property type="match status" value="1"/>
</dbReference>
<dbReference type="PANTHER" id="PTHR33747:SF1">
    <property type="entry name" value="ADENYLATE CYCLASE-ASSOCIATED CAP C-TERMINAL DOMAIN-CONTAINING PROTEIN"/>
    <property type="match status" value="1"/>
</dbReference>
<dbReference type="InterPro" id="IPR011978">
    <property type="entry name" value="YgfB-like"/>
</dbReference>
<dbReference type="Pfam" id="PF03695">
    <property type="entry name" value="UPF0149"/>
    <property type="match status" value="1"/>
</dbReference>